<dbReference type="GO" id="GO:0016787">
    <property type="term" value="F:hydrolase activity"/>
    <property type="evidence" value="ECO:0007669"/>
    <property type="project" value="UniProtKB-KW"/>
</dbReference>
<dbReference type="Proteomes" id="UP000295217">
    <property type="component" value="Unassembled WGS sequence"/>
</dbReference>
<keyword evidence="2" id="KW-0378">Hydrolase</keyword>
<evidence type="ECO:0000256" key="5">
    <source>
        <dbReference type="PROSITE-ProRule" id="PRU00679"/>
    </source>
</evidence>
<evidence type="ECO:0000313" key="7">
    <source>
        <dbReference type="Proteomes" id="UP000295217"/>
    </source>
</evidence>
<dbReference type="GO" id="GO:0008270">
    <property type="term" value="F:zinc ion binding"/>
    <property type="evidence" value="ECO:0007669"/>
    <property type="project" value="InterPro"/>
</dbReference>
<name>A0A4R5A3G7_9ACTN</name>
<protein>
    <submittedName>
        <fullName evidence="6">Aryldialkylphosphatase</fullName>
    </submittedName>
</protein>
<feature type="binding site" evidence="4">
    <location>
        <position position="203"/>
    </location>
    <ligand>
        <name>Zn(2+)</name>
        <dbReference type="ChEBI" id="CHEBI:29105"/>
        <label>2</label>
    </ligand>
</feature>
<feature type="binding site" evidence="4">
    <location>
        <position position="23"/>
    </location>
    <ligand>
        <name>Zn(2+)</name>
        <dbReference type="ChEBI" id="CHEBI:29105"/>
        <label>1</label>
    </ligand>
</feature>
<comment type="cofactor">
    <cofactor evidence="4">
        <name>a divalent metal cation</name>
        <dbReference type="ChEBI" id="CHEBI:60240"/>
    </cofactor>
    <text evidence="4">Binds 2 divalent metal cations per subunit.</text>
</comment>
<dbReference type="PANTHER" id="PTHR10819">
    <property type="entry name" value="PHOSPHOTRIESTERASE-RELATED"/>
    <property type="match status" value="1"/>
</dbReference>
<sequence length="310" mass="32826">MLIRTVRGDIQPDELGRTDYHEHLLMRSPLLAGDELDDVDRSAAETAELRDAGIDAVVELTPLGCGRDPLGIATIAERTGVHIVLATGVHREAHYGPDHWLRTVQPDDLAERFVLDIVEGCSDADSIGLHGPPTDVRAGVIKVGTGYWSISGFERRVLLAAAEANRATGAPIVCHLELGTAATNVVELLAGAGVSPADVALAHADRNPDPVLHAELATAGVYLGYDGAGRTKYWPDSMLVDCLVSVAERGGAERLLLGGDVARRSSFHAYGGLPGMAYLPSVFVPRVARAGGDELVHAILVSNPARFLAF</sequence>
<dbReference type="EMBL" id="SMLB01000050">
    <property type="protein sequence ID" value="TDD65550.1"/>
    <property type="molecule type" value="Genomic_DNA"/>
</dbReference>
<dbReference type="PANTHER" id="PTHR10819:SF3">
    <property type="entry name" value="PHOSPHOTRIESTERASE-RELATED PROTEIN"/>
    <property type="match status" value="1"/>
</dbReference>
<dbReference type="Gene3D" id="3.20.20.140">
    <property type="entry name" value="Metal-dependent hydrolases"/>
    <property type="match status" value="1"/>
</dbReference>
<dbReference type="PIRSF" id="PIRSF016839">
    <property type="entry name" value="PhP"/>
    <property type="match status" value="1"/>
</dbReference>
<dbReference type="RefSeq" id="WP_132106720.1">
    <property type="nucleotide sequence ID" value="NZ_SMLB01000050.1"/>
</dbReference>
<feature type="binding site" evidence="4">
    <location>
        <position position="175"/>
    </location>
    <ligand>
        <name>Zn(2+)</name>
        <dbReference type="ChEBI" id="CHEBI:29105"/>
        <label>2</label>
    </ligand>
</feature>
<evidence type="ECO:0000256" key="2">
    <source>
        <dbReference type="ARBA" id="ARBA00022801"/>
    </source>
</evidence>
<comment type="caution">
    <text evidence="6">The sequence shown here is derived from an EMBL/GenBank/DDBJ whole genome shotgun (WGS) entry which is preliminary data.</text>
</comment>
<feature type="binding site" evidence="4">
    <location>
        <position position="260"/>
    </location>
    <ligand>
        <name>Zn(2+)</name>
        <dbReference type="ChEBI" id="CHEBI:29105"/>
        <label>1</label>
    </ligand>
</feature>
<evidence type="ECO:0000313" key="6">
    <source>
        <dbReference type="EMBL" id="TDD65550.1"/>
    </source>
</evidence>
<dbReference type="InterPro" id="IPR001559">
    <property type="entry name" value="Phosphotriesterase"/>
</dbReference>
<reference evidence="6 7" key="1">
    <citation type="submission" date="2019-02" db="EMBL/GenBank/DDBJ databases">
        <title>Draft genome sequences of novel Actinobacteria.</title>
        <authorList>
            <person name="Sahin N."/>
            <person name="Ay H."/>
            <person name="Saygin H."/>
        </authorList>
    </citation>
    <scope>NUCLEOTIDE SEQUENCE [LARGE SCALE GENOMIC DNA]</scope>
    <source>
        <strain evidence="6 7">8K307</strain>
    </source>
</reference>
<comment type="similarity">
    <text evidence="5">Belongs to the metallo-dependent hydrolases superfamily. Phosphotriesterase family.</text>
</comment>
<evidence type="ECO:0000256" key="4">
    <source>
        <dbReference type="PIRSR" id="PIRSR601559-51"/>
    </source>
</evidence>
<keyword evidence="1 4" id="KW-0479">Metal-binding</keyword>
<dbReference type="OrthoDB" id="9795018at2"/>
<gene>
    <name evidence="6" type="ORF">E1262_24895</name>
</gene>
<feature type="modified residue" description="N6-carboxylysine" evidence="3 5">
    <location>
        <position position="142"/>
    </location>
</feature>
<organism evidence="6 7">
    <name type="scientific">Jiangella aurantiaca</name>
    <dbReference type="NCBI Taxonomy" id="2530373"/>
    <lineage>
        <taxon>Bacteria</taxon>
        <taxon>Bacillati</taxon>
        <taxon>Actinomycetota</taxon>
        <taxon>Actinomycetes</taxon>
        <taxon>Jiangellales</taxon>
        <taxon>Jiangellaceae</taxon>
        <taxon>Jiangella</taxon>
    </lineage>
</organism>
<feature type="binding site" description="via carbamate group" evidence="4">
    <location>
        <position position="142"/>
    </location>
    <ligand>
        <name>Zn(2+)</name>
        <dbReference type="ChEBI" id="CHEBI:29105"/>
        <label>2</label>
    </ligand>
</feature>
<dbReference type="SUPFAM" id="SSF51556">
    <property type="entry name" value="Metallo-dependent hydrolases"/>
    <property type="match status" value="1"/>
</dbReference>
<dbReference type="PROSITE" id="PS51347">
    <property type="entry name" value="PHOSPHOTRIESTERASE_2"/>
    <property type="match status" value="1"/>
</dbReference>
<keyword evidence="7" id="KW-1185">Reference proteome</keyword>
<dbReference type="AlphaFoldDB" id="A0A4R5A3G7"/>
<proteinExistence type="inferred from homology"/>
<accession>A0A4R5A3G7</accession>
<feature type="binding site" evidence="4">
    <location>
        <position position="21"/>
    </location>
    <ligand>
        <name>Zn(2+)</name>
        <dbReference type="ChEBI" id="CHEBI:29105"/>
        <label>1</label>
    </ligand>
</feature>
<dbReference type="Pfam" id="PF02126">
    <property type="entry name" value="PTE"/>
    <property type="match status" value="1"/>
</dbReference>
<feature type="binding site" description="via carbamate group" evidence="4">
    <location>
        <position position="142"/>
    </location>
    <ligand>
        <name>Zn(2+)</name>
        <dbReference type="ChEBI" id="CHEBI:29105"/>
        <label>1</label>
    </ligand>
</feature>
<evidence type="ECO:0000256" key="3">
    <source>
        <dbReference type="PIRSR" id="PIRSR601559-50"/>
    </source>
</evidence>
<evidence type="ECO:0000256" key="1">
    <source>
        <dbReference type="ARBA" id="ARBA00022723"/>
    </source>
</evidence>
<dbReference type="InterPro" id="IPR032466">
    <property type="entry name" value="Metal_Hydrolase"/>
</dbReference>